<accession>A0A9X2CFV9</accession>
<dbReference type="PROSITE" id="PS51186">
    <property type="entry name" value="GNAT"/>
    <property type="match status" value="1"/>
</dbReference>
<dbReference type="GO" id="GO:0016747">
    <property type="term" value="F:acyltransferase activity, transferring groups other than amino-acyl groups"/>
    <property type="evidence" value="ECO:0007669"/>
    <property type="project" value="InterPro"/>
</dbReference>
<keyword evidence="3" id="KW-1185">Reference proteome</keyword>
<dbReference type="EMBL" id="JAKILB010000013">
    <property type="protein sequence ID" value="MCL1140327.1"/>
    <property type="molecule type" value="Genomic_DNA"/>
</dbReference>
<gene>
    <name evidence="2" type="ORF">L2740_17465</name>
</gene>
<evidence type="ECO:0000313" key="2">
    <source>
        <dbReference type="EMBL" id="MCL1140327.1"/>
    </source>
</evidence>
<dbReference type="PANTHER" id="PTHR43792:SF1">
    <property type="entry name" value="N-ACETYLTRANSFERASE DOMAIN-CONTAINING PROTEIN"/>
    <property type="match status" value="1"/>
</dbReference>
<dbReference type="SUPFAM" id="SSF55729">
    <property type="entry name" value="Acyl-CoA N-acyltransferases (Nat)"/>
    <property type="match status" value="1"/>
</dbReference>
<evidence type="ECO:0000259" key="1">
    <source>
        <dbReference type="PROSITE" id="PS51186"/>
    </source>
</evidence>
<sequence>MSKIITETPRLIIREFNLDDVQAVYDFNADERVNLYTGDAGVVKSLADAERIIRDIWLNEYLQFGYARWAVVLKETNRVIGFCGFKNDYRIDETDIGYRFAPEYWGQGFATEANQACIDYAKCHMDLDYIVGDVVDRNHASINVLKKLGMTFNKKFQNLGFMIQRYDMYLKSKA</sequence>
<dbReference type="InterPro" id="IPR000182">
    <property type="entry name" value="GNAT_dom"/>
</dbReference>
<name>A0A9X2CFV9_9GAMM</name>
<dbReference type="Gene3D" id="3.40.630.30">
    <property type="match status" value="1"/>
</dbReference>
<dbReference type="PANTHER" id="PTHR43792">
    <property type="entry name" value="GNAT FAMILY, PUTATIVE (AFU_ORTHOLOGUE AFUA_3G00765)-RELATED-RELATED"/>
    <property type="match status" value="1"/>
</dbReference>
<protein>
    <submittedName>
        <fullName evidence="2">GNAT family N-acetyltransferase</fullName>
    </submittedName>
</protein>
<evidence type="ECO:0000313" key="3">
    <source>
        <dbReference type="Proteomes" id="UP001139293"/>
    </source>
</evidence>
<dbReference type="Pfam" id="PF13302">
    <property type="entry name" value="Acetyltransf_3"/>
    <property type="match status" value="1"/>
</dbReference>
<feature type="domain" description="N-acetyltransferase" evidence="1">
    <location>
        <begin position="11"/>
        <end position="174"/>
    </location>
</feature>
<dbReference type="AlphaFoldDB" id="A0A9X2CFV9"/>
<reference evidence="2" key="1">
    <citation type="submission" date="2022-01" db="EMBL/GenBank/DDBJ databases">
        <title>Whole genome-based taxonomy of the Shewanellaceae.</title>
        <authorList>
            <person name="Martin-Rodriguez A.J."/>
        </authorList>
    </citation>
    <scope>NUCLEOTIDE SEQUENCE</scope>
    <source>
        <strain evidence="2">KCTC 23973</strain>
    </source>
</reference>
<proteinExistence type="predicted"/>
<dbReference type="Proteomes" id="UP001139293">
    <property type="component" value="Unassembled WGS sequence"/>
</dbReference>
<dbReference type="RefSeq" id="WP_248951354.1">
    <property type="nucleotide sequence ID" value="NZ_JAKILB010000013.1"/>
</dbReference>
<dbReference type="InterPro" id="IPR016181">
    <property type="entry name" value="Acyl_CoA_acyltransferase"/>
</dbReference>
<comment type="caution">
    <text evidence="2">The sequence shown here is derived from an EMBL/GenBank/DDBJ whole genome shotgun (WGS) entry which is preliminary data.</text>
</comment>
<organism evidence="2 3">
    <name type="scientific">Shewanella pneumatophori</name>
    <dbReference type="NCBI Taxonomy" id="314092"/>
    <lineage>
        <taxon>Bacteria</taxon>
        <taxon>Pseudomonadati</taxon>
        <taxon>Pseudomonadota</taxon>
        <taxon>Gammaproteobacteria</taxon>
        <taxon>Alteromonadales</taxon>
        <taxon>Shewanellaceae</taxon>
        <taxon>Shewanella</taxon>
    </lineage>
</organism>
<dbReference type="InterPro" id="IPR051531">
    <property type="entry name" value="N-acetyltransferase"/>
</dbReference>